<keyword evidence="3" id="KW-1185">Reference proteome</keyword>
<evidence type="ECO:0008006" key="4">
    <source>
        <dbReference type="Google" id="ProtNLM"/>
    </source>
</evidence>
<dbReference type="OrthoDB" id="2526052at2759"/>
<dbReference type="Gene3D" id="3.80.10.10">
    <property type="entry name" value="Ribonuclease Inhibitor"/>
    <property type="match status" value="1"/>
</dbReference>
<dbReference type="InParanoid" id="A0A1Y2G3X9"/>
<name>A0A1Y2G3X9_9BASI</name>
<feature type="region of interest" description="Disordered" evidence="1">
    <location>
        <begin position="1"/>
        <end position="23"/>
    </location>
</feature>
<dbReference type="AlphaFoldDB" id="A0A1Y2G3X9"/>
<evidence type="ECO:0000313" key="3">
    <source>
        <dbReference type="Proteomes" id="UP000193467"/>
    </source>
</evidence>
<protein>
    <recommendedName>
        <fullName evidence="4">F-box domain-containing protein</fullName>
    </recommendedName>
</protein>
<gene>
    <name evidence="2" type="ORF">BCR35DRAFT_298133</name>
</gene>
<dbReference type="Proteomes" id="UP000193467">
    <property type="component" value="Unassembled WGS sequence"/>
</dbReference>
<organism evidence="2 3">
    <name type="scientific">Leucosporidium creatinivorum</name>
    <dbReference type="NCBI Taxonomy" id="106004"/>
    <lineage>
        <taxon>Eukaryota</taxon>
        <taxon>Fungi</taxon>
        <taxon>Dikarya</taxon>
        <taxon>Basidiomycota</taxon>
        <taxon>Pucciniomycotina</taxon>
        <taxon>Microbotryomycetes</taxon>
        <taxon>Leucosporidiales</taxon>
        <taxon>Leucosporidium</taxon>
    </lineage>
</organism>
<proteinExistence type="predicted"/>
<dbReference type="SUPFAM" id="SSF52047">
    <property type="entry name" value="RNI-like"/>
    <property type="match status" value="1"/>
</dbReference>
<evidence type="ECO:0000256" key="1">
    <source>
        <dbReference type="SAM" id="MobiDB-lite"/>
    </source>
</evidence>
<comment type="caution">
    <text evidence="2">The sequence shown here is derived from an EMBL/GenBank/DDBJ whole genome shotgun (WGS) entry which is preliminary data.</text>
</comment>
<accession>A0A1Y2G3X9</accession>
<dbReference type="InterPro" id="IPR032675">
    <property type="entry name" value="LRR_dom_sf"/>
</dbReference>
<dbReference type="EMBL" id="MCGR01000001">
    <property type="protein sequence ID" value="ORY92653.1"/>
    <property type="molecule type" value="Genomic_DNA"/>
</dbReference>
<evidence type="ECO:0000313" key="2">
    <source>
        <dbReference type="EMBL" id="ORY92653.1"/>
    </source>
</evidence>
<reference evidence="2 3" key="1">
    <citation type="submission" date="2016-07" db="EMBL/GenBank/DDBJ databases">
        <title>Pervasive Adenine N6-methylation of Active Genes in Fungi.</title>
        <authorList>
            <consortium name="DOE Joint Genome Institute"/>
            <person name="Mondo S.J."/>
            <person name="Dannebaum R.O."/>
            <person name="Kuo R.C."/>
            <person name="Labutti K."/>
            <person name="Haridas S."/>
            <person name="Kuo A."/>
            <person name="Salamov A."/>
            <person name="Ahrendt S.R."/>
            <person name="Lipzen A."/>
            <person name="Sullivan W."/>
            <person name="Andreopoulos W.B."/>
            <person name="Clum A."/>
            <person name="Lindquist E."/>
            <person name="Daum C."/>
            <person name="Ramamoorthy G.K."/>
            <person name="Gryganskyi A."/>
            <person name="Culley D."/>
            <person name="Magnuson J.K."/>
            <person name="James T.Y."/>
            <person name="O'Malley M.A."/>
            <person name="Stajich J.E."/>
            <person name="Spatafora J.W."/>
            <person name="Visel A."/>
            <person name="Grigoriev I.V."/>
        </authorList>
    </citation>
    <scope>NUCLEOTIDE SEQUENCE [LARGE SCALE GENOMIC DNA]</scope>
    <source>
        <strain evidence="2 3">62-1032</strain>
    </source>
</reference>
<sequence length="390" mass="43213">MDNPLKAGSPPPAQPDDEAPRQLPSLPTEIVQRIMQLALPRLSFKTFRERYDILLVLCRVNKLWAALAQRELYRHVWLNHEVAADAYLANSSSTLLQGTNSLRLNEADVDQPATPPAVTTTLLDALLKRLPKLSVLHATSKTSAHEEGVTVDLSALSRSCPDLERLAIDFCRIAPSANMAPQRLSFLRHLALSYFADPSDLELFLRMTDLPRLESLVFIQGCGTTGEDIEDLAAPLSRYAPQLKAFTLSFADTGPHNQLPSSFWSALSSLEALALDHDYTIPSVLQLLPAPLRRLQVRPSLQYLPPLTFSPVADALKAPPPSIKYLKELLLPPAEAAPNASPNGPTLRNIQRGRAEVEELCRALKVEVVTEDRFAYEDYIGHLEHALSFR</sequence>